<dbReference type="Proteomes" id="UP000004067">
    <property type="component" value="Unassembled WGS sequence"/>
</dbReference>
<dbReference type="Pfam" id="PF08809">
    <property type="entry name" value="DUF1799"/>
    <property type="match status" value="1"/>
</dbReference>
<accession>F5RMQ5</accession>
<evidence type="ECO:0000313" key="2">
    <source>
        <dbReference type="Proteomes" id="UP000004067"/>
    </source>
</evidence>
<dbReference type="HOGENOM" id="CLU_2328643_0_0_9"/>
<dbReference type="OrthoDB" id="1683557at2"/>
<dbReference type="RefSeq" id="WP_006306516.1">
    <property type="nucleotide sequence ID" value="NZ_GL892076.1"/>
</dbReference>
<reference evidence="1 2" key="1">
    <citation type="submission" date="2011-04" db="EMBL/GenBank/DDBJ databases">
        <authorList>
            <person name="Muzny D."/>
            <person name="Qin X."/>
            <person name="Deng J."/>
            <person name="Jiang H."/>
            <person name="Liu Y."/>
            <person name="Qu J."/>
            <person name="Song X.-Z."/>
            <person name="Zhang L."/>
            <person name="Thornton R."/>
            <person name="Coyle M."/>
            <person name="Francisco L."/>
            <person name="Jackson L."/>
            <person name="Javaid M."/>
            <person name="Korchina V."/>
            <person name="Kovar C."/>
            <person name="Mata R."/>
            <person name="Mathew T."/>
            <person name="Ngo R."/>
            <person name="Nguyen L."/>
            <person name="Nguyen N."/>
            <person name="Okwuonu G."/>
            <person name="Ongeri F."/>
            <person name="Pham C."/>
            <person name="Simmons D."/>
            <person name="Wilczek-Boney K."/>
            <person name="Hale W."/>
            <person name="Jakkamsetti A."/>
            <person name="Pham P."/>
            <person name="Ruth R."/>
            <person name="San Lucas F."/>
            <person name="Warren J."/>
            <person name="Zhang J."/>
            <person name="Zhao Z."/>
            <person name="Zhou C."/>
            <person name="Zhu D."/>
            <person name="Lee S."/>
            <person name="Bess C."/>
            <person name="Blankenburg K."/>
            <person name="Forbes L."/>
            <person name="Fu Q."/>
            <person name="Gubbala S."/>
            <person name="Hirani K."/>
            <person name="Jayaseelan J.C."/>
            <person name="Lara F."/>
            <person name="Munidasa M."/>
            <person name="Palculict T."/>
            <person name="Patil S."/>
            <person name="Pu L.-L."/>
            <person name="Saada N."/>
            <person name="Tang L."/>
            <person name="Weissenberger G."/>
            <person name="Zhu Y."/>
            <person name="Hemphill L."/>
            <person name="Shang Y."/>
            <person name="Youmans B."/>
            <person name="Ayvaz T."/>
            <person name="Ross M."/>
            <person name="Santibanez J."/>
            <person name="Aqrawi P."/>
            <person name="Gross S."/>
            <person name="Joshi V."/>
            <person name="Fowler G."/>
            <person name="Nazareth L."/>
            <person name="Reid J."/>
            <person name="Worley K."/>
            <person name="Petrosino J."/>
            <person name="Highlander S."/>
            <person name="Gibbs R."/>
        </authorList>
    </citation>
    <scope>NUCLEOTIDE SEQUENCE [LARGE SCALE GENOMIC DNA]</scope>
    <source>
        <strain evidence="1 2">DSM 2778</strain>
    </source>
</reference>
<dbReference type="InterPro" id="IPR014915">
    <property type="entry name" value="Phage_TLS_TfmB"/>
</dbReference>
<name>F5RMQ5_9FIRM</name>
<gene>
    <name evidence="1" type="ORF">HMPREF9081_1541</name>
</gene>
<keyword evidence="2" id="KW-1185">Reference proteome</keyword>
<protein>
    <submittedName>
        <fullName evidence="1">Uncharacterized protein</fullName>
    </submittedName>
</protein>
<dbReference type="AlphaFoldDB" id="F5RMQ5"/>
<proteinExistence type="predicted"/>
<dbReference type="STRING" id="888060.HMPREF9081_1541"/>
<evidence type="ECO:0000313" key="1">
    <source>
        <dbReference type="EMBL" id="EGK59553.1"/>
    </source>
</evidence>
<organism evidence="1 2">
    <name type="scientific">Centipeda periodontii DSM 2778</name>
    <dbReference type="NCBI Taxonomy" id="888060"/>
    <lineage>
        <taxon>Bacteria</taxon>
        <taxon>Bacillati</taxon>
        <taxon>Bacillota</taxon>
        <taxon>Negativicutes</taxon>
        <taxon>Selenomonadales</taxon>
        <taxon>Selenomonadaceae</taxon>
        <taxon>Centipeda</taxon>
    </lineage>
</organism>
<sequence length="98" mass="10830">MSESPAYCASCREAYAQEGAAPPCEGCVHEPPALMDENIDAWYLWRHIQTQVRTSFAGIVGMDYGAARQVADVLGIDFDIAMLHKIQTLETVLLSEVR</sequence>
<comment type="caution">
    <text evidence="1">The sequence shown here is derived from an EMBL/GenBank/DDBJ whole genome shotgun (WGS) entry which is preliminary data.</text>
</comment>
<dbReference type="EMBL" id="AFHQ01000034">
    <property type="protein sequence ID" value="EGK59553.1"/>
    <property type="molecule type" value="Genomic_DNA"/>
</dbReference>
<dbReference type="eggNOG" id="ENOG502ZDES">
    <property type="taxonomic scope" value="Bacteria"/>
</dbReference>